<comment type="subcellular location">
    <subcellularLocation>
        <location evidence="1">Cell membrane</location>
        <topology evidence="1">Multi-pass membrane protein</topology>
    </subcellularLocation>
</comment>
<dbReference type="Pfam" id="PF06081">
    <property type="entry name" value="ArAE_1"/>
    <property type="match status" value="1"/>
</dbReference>
<evidence type="ECO:0000256" key="4">
    <source>
        <dbReference type="ARBA" id="ARBA00022989"/>
    </source>
</evidence>
<reference evidence="8" key="1">
    <citation type="submission" date="2013-02" db="EMBL/GenBank/DDBJ databases">
        <title>The complete genome sequence of Corynebacterium casei LMG S-19264 (=DSM 44701).</title>
        <authorList>
            <person name="Ruckert C."/>
            <person name="Albersmeier A."/>
            <person name="Kalinowski J."/>
        </authorList>
    </citation>
    <scope>NUCLEOTIDE SEQUENCE [LARGE SCALE GENOMIC DNA]</scope>
    <source>
        <strain evidence="8">LMG S-19264</strain>
    </source>
</reference>
<name>A0ABM5PS60_9CORY</name>
<keyword evidence="8" id="KW-1185">Reference proteome</keyword>
<protein>
    <recommendedName>
        <fullName evidence="9">Aromatic acid exporter family member 1</fullName>
    </recommendedName>
</protein>
<gene>
    <name evidence="7" type="ORF">CCASEI_11235</name>
</gene>
<dbReference type="InterPro" id="IPR010343">
    <property type="entry name" value="ArAE_1"/>
</dbReference>
<feature type="transmembrane region" description="Helical" evidence="6">
    <location>
        <begin position="38"/>
        <end position="63"/>
    </location>
</feature>
<evidence type="ECO:0000256" key="3">
    <source>
        <dbReference type="ARBA" id="ARBA00022692"/>
    </source>
</evidence>
<evidence type="ECO:0000256" key="6">
    <source>
        <dbReference type="SAM" id="Phobius"/>
    </source>
</evidence>
<keyword evidence="5 6" id="KW-0472">Membrane</keyword>
<evidence type="ECO:0000256" key="2">
    <source>
        <dbReference type="ARBA" id="ARBA00022475"/>
    </source>
</evidence>
<organism evidence="7 8">
    <name type="scientific">Corynebacterium casei LMG S-19264</name>
    <dbReference type="NCBI Taxonomy" id="1285583"/>
    <lineage>
        <taxon>Bacteria</taxon>
        <taxon>Bacillati</taxon>
        <taxon>Actinomycetota</taxon>
        <taxon>Actinomycetes</taxon>
        <taxon>Mycobacteriales</taxon>
        <taxon>Corynebacteriaceae</taxon>
        <taxon>Corynebacterium</taxon>
    </lineage>
</organism>
<keyword evidence="3 6" id="KW-0812">Transmembrane</keyword>
<keyword evidence="2" id="KW-1003">Cell membrane</keyword>
<dbReference type="GeneID" id="82878352"/>
<evidence type="ECO:0008006" key="9">
    <source>
        <dbReference type="Google" id="ProtNLM"/>
    </source>
</evidence>
<sequence length="344" mass="38064">MRRTDLALDALQVFKTAIATTGTWWICVNLLDSQMPFLAPWIAFLVLQPTVSGSITSGFQTVIASGLGVLLSSAIGTYIGVEVWSYALALVLGMLGSRIPGLRQEGATIATTAVFLLSTGFTEDGPALLDRMLEISIGVVIGVGVNLLIVPPLREKQAAQTVESLRIRMGEIMAEISDDFKEEWDRDKALESSKAIQQLRNDLDQSWSTVQFARNSRRRNPRLLFQGSSSEKYEQVLTGLDETVAHLRNLTRTLETTSSSESPREQRFRERWSAILKTIAMRISDPNADVEPSVDQLDRLAPEMVAENQLSETSWPLYGALISSTRNISVLIDQMSTATEEQRT</sequence>
<dbReference type="EMBL" id="CP004350">
    <property type="protein sequence ID" value="AHI20801.1"/>
    <property type="molecule type" value="Genomic_DNA"/>
</dbReference>
<dbReference type="RefSeq" id="WP_006821903.1">
    <property type="nucleotide sequence ID" value="NZ_CP004350.1"/>
</dbReference>
<evidence type="ECO:0000313" key="8">
    <source>
        <dbReference type="Proteomes" id="UP000019226"/>
    </source>
</evidence>
<keyword evidence="4 6" id="KW-1133">Transmembrane helix</keyword>
<evidence type="ECO:0000256" key="5">
    <source>
        <dbReference type="ARBA" id="ARBA00023136"/>
    </source>
</evidence>
<evidence type="ECO:0000313" key="7">
    <source>
        <dbReference type="EMBL" id="AHI20801.1"/>
    </source>
</evidence>
<feature type="transmembrane region" description="Helical" evidence="6">
    <location>
        <begin position="75"/>
        <end position="95"/>
    </location>
</feature>
<accession>A0ABM5PS60</accession>
<evidence type="ECO:0000256" key="1">
    <source>
        <dbReference type="ARBA" id="ARBA00004651"/>
    </source>
</evidence>
<dbReference type="Proteomes" id="UP000019226">
    <property type="component" value="Chromosome"/>
</dbReference>
<proteinExistence type="predicted"/>